<dbReference type="GO" id="GO:0003677">
    <property type="term" value="F:DNA binding"/>
    <property type="evidence" value="ECO:0007669"/>
    <property type="project" value="UniProtKB-KW"/>
</dbReference>
<dbReference type="InterPro" id="IPR023187">
    <property type="entry name" value="Tscrpt_reg_MarR-type_CS"/>
</dbReference>
<dbReference type="PRINTS" id="PR00598">
    <property type="entry name" value="HTHMARR"/>
</dbReference>
<dbReference type="GO" id="GO:0003700">
    <property type="term" value="F:DNA-binding transcription factor activity"/>
    <property type="evidence" value="ECO:0007669"/>
    <property type="project" value="InterPro"/>
</dbReference>
<dbReference type="AlphaFoldDB" id="A0A0K1EDU3"/>
<evidence type="ECO:0000256" key="2">
    <source>
        <dbReference type="ARBA" id="ARBA00023125"/>
    </source>
</evidence>
<evidence type="ECO:0000256" key="3">
    <source>
        <dbReference type="ARBA" id="ARBA00023163"/>
    </source>
</evidence>
<dbReference type="SMART" id="SM00347">
    <property type="entry name" value="HTH_MARR"/>
    <property type="match status" value="1"/>
</dbReference>
<evidence type="ECO:0000313" key="6">
    <source>
        <dbReference type="EMBL" id="AKT39024.1"/>
    </source>
</evidence>
<dbReference type="InterPro" id="IPR000835">
    <property type="entry name" value="HTH_MarR-typ"/>
</dbReference>
<evidence type="ECO:0000313" key="7">
    <source>
        <dbReference type="Proteomes" id="UP000067626"/>
    </source>
</evidence>
<proteinExistence type="predicted"/>
<dbReference type="PROSITE" id="PS01117">
    <property type="entry name" value="HTH_MARR_1"/>
    <property type="match status" value="1"/>
</dbReference>
<dbReference type="PROSITE" id="PS50995">
    <property type="entry name" value="HTH_MARR_2"/>
    <property type="match status" value="1"/>
</dbReference>
<accession>A0A0K1EDU3</accession>
<dbReference type="SUPFAM" id="SSF46785">
    <property type="entry name" value="Winged helix' DNA-binding domain"/>
    <property type="match status" value="1"/>
</dbReference>
<dbReference type="Pfam" id="PF01047">
    <property type="entry name" value="MarR"/>
    <property type="match status" value="1"/>
</dbReference>
<dbReference type="InterPro" id="IPR036388">
    <property type="entry name" value="WH-like_DNA-bd_sf"/>
</dbReference>
<keyword evidence="1" id="KW-0805">Transcription regulation</keyword>
<keyword evidence="3" id="KW-0804">Transcription</keyword>
<evidence type="ECO:0000256" key="4">
    <source>
        <dbReference type="SAM" id="MobiDB-lite"/>
    </source>
</evidence>
<dbReference type="STRING" id="52.CMC5_031700"/>
<organism evidence="6 7">
    <name type="scientific">Chondromyces crocatus</name>
    <dbReference type="NCBI Taxonomy" id="52"/>
    <lineage>
        <taxon>Bacteria</taxon>
        <taxon>Pseudomonadati</taxon>
        <taxon>Myxococcota</taxon>
        <taxon>Polyangia</taxon>
        <taxon>Polyangiales</taxon>
        <taxon>Polyangiaceae</taxon>
        <taxon>Chondromyces</taxon>
    </lineage>
</organism>
<name>A0A0K1EDU3_CHOCO</name>
<evidence type="ECO:0000256" key="1">
    <source>
        <dbReference type="ARBA" id="ARBA00023015"/>
    </source>
</evidence>
<protein>
    <recommendedName>
        <fullName evidence="5">HTH marR-type domain-containing protein</fullName>
    </recommendedName>
</protein>
<dbReference type="PANTHER" id="PTHR33164">
    <property type="entry name" value="TRANSCRIPTIONAL REGULATOR, MARR FAMILY"/>
    <property type="match status" value="1"/>
</dbReference>
<dbReference type="InterPro" id="IPR039422">
    <property type="entry name" value="MarR/SlyA-like"/>
</dbReference>
<sequence>MAVPLSPLPDRSSIDAIVETIIYLYTESRRLTKGMASSFGLTGPQLTILKLLESFPDLSLSTLSERIHAQNSTVTGIIDRMEREGLVRRERSRVDRRVVLLRLSEKGARLAQEIQVEPMEIFRQALFRLDADDLHDLLRILMKLQREVLQGVAQSGSKLPALPAQAMQALASVPEVAATPQGSAMAGDGAESTKVTKRRVRPASTSRKEP</sequence>
<dbReference type="PANTHER" id="PTHR33164:SF43">
    <property type="entry name" value="HTH-TYPE TRANSCRIPTIONAL REPRESSOR YETL"/>
    <property type="match status" value="1"/>
</dbReference>
<dbReference type="InterPro" id="IPR036390">
    <property type="entry name" value="WH_DNA-bd_sf"/>
</dbReference>
<evidence type="ECO:0000259" key="5">
    <source>
        <dbReference type="PROSITE" id="PS50995"/>
    </source>
</evidence>
<feature type="domain" description="HTH marR-type" evidence="5">
    <location>
        <begin position="14"/>
        <end position="146"/>
    </location>
</feature>
<dbReference type="GO" id="GO:0006950">
    <property type="term" value="P:response to stress"/>
    <property type="evidence" value="ECO:0007669"/>
    <property type="project" value="TreeGrafter"/>
</dbReference>
<dbReference type="KEGG" id="ccro:CMC5_031700"/>
<dbReference type="Gene3D" id="1.10.10.10">
    <property type="entry name" value="Winged helix-like DNA-binding domain superfamily/Winged helix DNA-binding domain"/>
    <property type="match status" value="1"/>
</dbReference>
<keyword evidence="2" id="KW-0238">DNA-binding</keyword>
<feature type="region of interest" description="Disordered" evidence="4">
    <location>
        <begin position="178"/>
        <end position="210"/>
    </location>
</feature>
<dbReference type="OrthoDB" id="195851at2"/>
<keyword evidence="7" id="KW-1185">Reference proteome</keyword>
<dbReference type="EMBL" id="CP012159">
    <property type="protein sequence ID" value="AKT39024.1"/>
    <property type="molecule type" value="Genomic_DNA"/>
</dbReference>
<dbReference type="Proteomes" id="UP000067626">
    <property type="component" value="Chromosome"/>
</dbReference>
<gene>
    <name evidence="6" type="ORF">CMC5_031700</name>
</gene>
<reference evidence="6 7" key="1">
    <citation type="submission" date="2015-07" db="EMBL/GenBank/DDBJ databases">
        <title>Genome analysis of myxobacterium Chondromyces crocatus Cm c5 reveals a high potential for natural compound synthesis and the genetic basis for the loss of fruiting body formation.</title>
        <authorList>
            <person name="Zaburannyi N."/>
            <person name="Bunk B."/>
            <person name="Maier J."/>
            <person name="Overmann J."/>
            <person name="Mueller R."/>
        </authorList>
    </citation>
    <scope>NUCLEOTIDE SEQUENCE [LARGE SCALE GENOMIC DNA]</scope>
    <source>
        <strain evidence="6 7">Cm c5</strain>
    </source>
</reference>